<evidence type="ECO:0000313" key="6">
    <source>
        <dbReference type="EMBL" id="GAA4747506.1"/>
    </source>
</evidence>
<keyword evidence="7" id="KW-1185">Reference proteome</keyword>
<evidence type="ECO:0000256" key="4">
    <source>
        <dbReference type="SAM" id="MobiDB-lite"/>
    </source>
</evidence>
<dbReference type="Gene3D" id="1.25.40.10">
    <property type="entry name" value="Tetratricopeptide repeat domain"/>
    <property type="match status" value="1"/>
</dbReference>
<dbReference type="SUPFAM" id="SSF48452">
    <property type="entry name" value="TPR-like"/>
    <property type="match status" value="1"/>
</dbReference>
<dbReference type="SUPFAM" id="SSF52540">
    <property type="entry name" value="P-loop containing nucleoside triphosphate hydrolases"/>
    <property type="match status" value="1"/>
</dbReference>
<dbReference type="Proteomes" id="UP001499882">
    <property type="component" value="Unassembled WGS sequence"/>
</dbReference>
<dbReference type="PANTHER" id="PTHR44688:SF16">
    <property type="entry name" value="DNA-BINDING TRANSCRIPTIONAL ACTIVATOR DEVR_DOSR"/>
    <property type="match status" value="1"/>
</dbReference>
<dbReference type="InterPro" id="IPR027417">
    <property type="entry name" value="P-loop_NTPase"/>
</dbReference>
<keyword evidence="3" id="KW-0804">Transcription</keyword>
<feature type="domain" description="HTH luxR-type" evidence="5">
    <location>
        <begin position="800"/>
        <end position="865"/>
    </location>
</feature>
<dbReference type="CDD" id="cd06170">
    <property type="entry name" value="LuxR_C_like"/>
    <property type="match status" value="1"/>
</dbReference>
<dbReference type="RefSeq" id="WP_345528243.1">
    <property type="nucleotide sequence ID" value="NZ_BAABKN010000023.1"/>
</dbReference>
<dbReference type="PRINTS" id="PR00038">
    <property type="entry name" value="HTHLUXR"/>
</dbReference>
<evidence type="ECO:0000256" key="1">
    <source>
        <dbReference type="ARBA" id="ARBA00023015"/>
    </source>
</evidence>
<evidence type="ECO:0000256" key="2">
    <source>
        <dbReference type="ARBA" id="ARBA00023125"/>
    </source>
</evidence>
<dbReference type="Pfam" id="PF00196">
    <property type="entry name" value="GerE"/>
    <property type="match status" value="1"/>
</dbReference>
<proteinExistence type="predicted"/>
<dbReference type="PANTHER" id="PTHR44688">
    <property type="entry name" value="DNA-BINDING TRANSCRIPTIONAL ACTIVATOR DEVR_DOSR"/>
    <property type="match status" value="1"/>
</dbReference>
<dbReference type="SUPFAM" id="SSF46894">
    <property type="entry name" value="C-terminal effector domain of the bipartite response regulators"/>
    <property type="match status" value="1"/>
</dbReference>
<dbReference type="InterPro" id="IPR000792">
    <property type="entry name" value="Tscrpt_reg_LuxR_C"/>
</dbReference>
<dbReference type="EMBL" id="BAABKN010000023">
    <property type="protein sequence ID" value="GAA4747506.1"/>
    <property type="molecule type" value="Genomic_DNA"/>
</dbReference>
<comment type="caution">
    <text evidence="6">The sequence shown here is derived from an EMBL/GenBank/DDBJ whole genome shotgun (WGS) entry which is preliminary data.</text>
</comment>
<accession>A0ABP8Z670</accession>
<protein>
    <submittedName>
        <fullName evidence="6">LuxR family transcriptional regulator</fullName>
    </submittedName>
</protein>
<dbReference type="InterPro" id="IPR011990">
    <property type="entry name" value="TPR-like_helical_dom_sf"/>
</dbReference>
<keyword evidence="1" id="KW-0805">Transcription regulation</keyword>
<dbReference type="InterPro" id="IPR036388">
    <property type="entry name" value="WH-like_DNA-bd_sf"/>
</dbReference>
<evidence type="ECO:0000256" key="3">
    <source>
        <dbReference type="ARBA" id="ARBA00023163"/>
    </source>
</evidence>
<evidence type="ECO:0000313" key="7">
    <source>
        <dbReference type="Proteomes" id="UP001499882"/>
    </source>
</evidence>
<organism evidence="6 7">
    <name type="scientific">Nocardioides endophyticus</name>
    <dbReference type="NCBI Taxonomy" id="1353775"/>
    <lineage>
        <taxon>Bacteria</taxon>
        <taxon>Bacillati</taxon>
        <taxon>Actinomycetota</taxon>
        <taxon>Actinomycetes</taxon>
        <taxon>Propionibacteriales</taxon>
        <taxon>Nocardioidaceae</taxon>
        <taxon>Nocardioides</taxon>
    </lineage>
</organism>
<name>A0ABP8Z670_9ACTN</name>
<dbReference type="PROSITE" id="PS50043">
    <property type="entry name" value="HTH_LUXR_2"/>
    <property type="match status" value="1"/>
</dbReference>
<evidence type="ECO:0000259" key="5">
    <source>
        <dbReference type="PROSITE" id="PS50043"/>
    </source>
</evidence>
<dbReference type="InterPro" id="IPR016032">
    <property type="entry name" value="Sig_transdc_resp-reg_C-effctor"/>
</dbReference>
<dbReference type="Pfam" id="PF25873">
    <property type="entry name" value="WHD_MalT"/>
    <property type="match status" value="1"/>
</dbReference>
<keyword evidence="2" id="KW-0238">DNA-binding</keyword>
<feature type="region of interest" description="Disordered" evidence="4">
    <location>
        <begin position="786"/>
        <end position="807"/>
    </location>
</feature>
<dbReference type="PROSITE" id="PS00622">
    <property type="entry name" value="HTH_LUXR_1"/>
    <property type="match status" value="1"/>
</dbReference>
<reference evidence="7" key="1">
    <citation type="journal article" date="2019" name="Int. J. Syst. Evol. Microbiol.">
        <title>The Global Catalogue of Microorganisms (GCM) 10K type strain sequencing project: providing services to taxonomists for standard genome sequencing and annotation.</title>
        <authorList>
            <consortium name="The Broad Institute Genomics Platform"/>
            <consortium name="The Broad Institute Genome Sequencing Center for Infectious Disease"/>
            <person name="Wu L."/>
            <person name="Ma J."/>
        </authorList>
    </citation>
    <scope>NUCLEOTIDE SEQUENCE [LARGE SCALE GENOMIC DNA]</scope>
    <source>
        <strain evidence="7">JCM 18532</strain>
    </source>
</reference>
<dbReference type="SMART" id="SM00421">
    <property type="entry name" value="HTH_LUXR"/>
    <property type="match status" value="1"/>
</dbReference>
<feature type="region of interest" description="Disordered" evidence="4">
    <location>
        <begin position="1"/>
        <end position="20"/>
    </location>
</feature>
<dbReference type="InterPro" id="IPR059106">
    <property type="entry name" value="WHD_MalT"/>
</dbReference>
<sequence length="867" mass="93007">MTKPMSKREHRGSTARIGQLPALPRAYVPRQRLWSRLDDATETAVTLLVGPGGSGKTLGIAGWLRRSGRAADTTWVPADATWDADRLLTQLARRTDDRPVLVVVDDAHRLPLRTIQALDALLDTAPESFRVLLASRWDLPFTRLAPELLGDLTMLRGDLLRLDEQESGALVAAHARTDSADVARAVARRTQGWCAAVVLTARAVGAAPDPLELARRYAEIGPSVADRVASEVFATLRPRERHLLLCVASEPFVTPALAAHLSHDSGAGAVLADLEATGLLVTREASHEHDGVTVDGERYTIHPLLAEVVRRRISSGGVDVMRAAATVQRAVRLDVGRGASEDALHRLEAIGEYAVAAGLLAEEGPSLLLRGHGAPVREFAVAHPSAIEANPGSWFAVALERWFGGDVTAAAQWLERILHEPQPDTELAVVQHACARVMRARLGLEPIGRAVAHAQRVVADPELTAGAAALVPILLCELAVTQNWTGDLTTAEENLAAAVRLSRTHDLPLLTAVVLSHLAFTEYMRGRESAAAEVAEEAIALAAERGLVTPYSVARAQLARQLCELSGVPLRRGVQALEDDTLTGHAADLTTRFWMRTRRSRLDLAHGSVSAAELALEVPLETPPLPAHLAVVLLLERAFLASLSGDGVLLGQLQEQLTEIGATAEAALVAGLRADLAGDRRAAARHFGEATREPVTAQPAIRGLALVAQAQLADALGDGDRALDLLHGAVLETKVRRNAVPFLGWSRHGTPVSELVQRLGDIHPDPWLNEIDTHISGLSGIATYFGPSTPRPREREDRAPGSIRPTLSPRERDVLHELARGSTYADIAANLFVSENTVKTHVSSLYAKLAVNRRSAALAAARSMQLL</sequence>
<dbReference type="Gene3D" id="1.10.10.10">
    <property type="entry name" value="Winged helix-like DNA-binding domain superfamily/Winged helix DNA-binding domain"/>
    <property type="match status" value="1"/>
</dbReference>
<gene>
    <name evidence="6" type="ORF">GCM10023350_35450</name>
</gene>